<sequence length="43" mass="4423">MYGTMNTGSVVAIVLVVALIAAGVTAVVGRYRKAAREDAPSDE</sequence>
<accession>A0ABU2UDH6</accession>
<proteinExistence type="predicted"/>
<evidence type="ECO:0000313" key="2">
    <source>
        <dbReference type="Proteomes" id="UP001180489"/>
    </source>
</evidence>
<name>A0ABU2UDH6_9ACTN</name>
<dbReference type="Proteomes" id="UP001180489">
    <property type="component" value="Unassembled WGS sequence"/>
</dbReference>
<reference evidence="1" key="1">
    <citation type="submission" date="2024-05" db="EMBL/GenBank/DDBJ databases">
        <title>30 novel species of actinomycetes from the DSMZ collection.</title>
        <authorList>
            <person name="Nouioui I."/>
        </authorList>
    </citation>
    <scope>NUCLEOTIDE SEQUENCE</scope>
    <source>
        <strain evidence="1">DSM 41014</strain>
    </source>
</reference>
<comment type="caution">
    <text evidence="1">The sequence shown here is derived from an EMBL/GenBank/DDBJ whole genome shotgun (WGS) entry which is preliminary data.</text>
</comment>
<gene>
    <name evidence="1" type="ORF">RM863_02685</name>
</gene>
<protein>
    <recommendedName>
        <fullName evidence="3">LPXTG cell wall anchor domain-containing protein</fullName>
    </recommendedName>
</protein>
<evidence type="ECO:0000313" key="1">
    <source>
        <dbReference type="EMBL" id="MDT0471046.1"/>
    </source>
</evidence>
<organism evidence="1 2">
    <name type="scientific">Streptomyces hintoniae</name>
    <dbReference type="NCBI Taxonomy" id="3075521"/>
    <lineage>
        <taxon>Bacteria</taxon>
        <taxon>Bacillati</taxon>
        <taxon>Actinomycetota</taxon>
        <taxon>Actinomycetes</taxon>
        <taxon>Kitasatosporales</taxon>
        <taxon>Streptomycetaceae</taxon>
        <taxon>Streptomyces</taxon>
    </lineage>
</organism>
<dbReference type="EMBL" id="JAVRFF010000002">
    <property type="protein sequence ID" value="MDT0471046.1"/>
    <property type="molecule type" value="Genomic_DNA"/>
</dbReference>
<keyword evidence="2" id="KW-1185">Reference proteome</keyword>
<dbReference type="RefSeq" id="WP_276319309.1">
    <property type="nucleotide sequence ID" value="NZ_JAVRFF010000002.1"/>
</dbReference>
<evidence type="ECO:0008006" key="3">
    <source>
        <dbReference type="Google" id="ProtNLM"/>
    </source>
</evidence>